<accession>A0A1I5YEQ0</accession>
<keyword evidence="1" id="KW-0472">Membrane</keyword>
<evidence type="ECO:0000256" key="1">
    <source>
        <dbReference type="SAM" id="Phobius"/>
    </source>
</evidence>
<protein>
    <submittedName>
        <fullName evidence="2">Uncharacterized protein</fullName>
    </submittedName>
</protein>
<dbReference type="AlphaFoldDB" id="A0A1I5YEQ0"/>
<gene>
    <name evidence="2" type="ORF">SAMN05444406_1443</name>
</gene>
<evidence type="ECO:0000313" key="3">
    <source>
        <dbReference type="Proteomes" id="UP000198577"/>
    </source>
</evidence>
<keyword evidence="3" id="KW-1185">Reference proteome</keyword>
<sequence length="62" mass="7324">MNDNLSDNEKFIIMILFAALLFIYLAFGIFDSPIHPLIKLLPFYALTIYVIIRNRLKKHKIE</sequence>
<proteinExistence type="predicted"/>
<keyword evidence="1" id="KW-0812">Transmembrane</keyword>
<dbReference type="EMBL" id="FOXR01000044">
    <property type="protein sequence ID" value="SFQ42715.1"/>
    <property type="molecule type" value="Genomic_DNA"/>
</dbReference>
<organism evidence="2 3">
    <name type="scientific">Caldicoprobacter faecalis</name>
    <dbReference type="NCBI Taxonomy" id="937334"/>
    <lineage>
        <taxon>Bacteria</taxon>
        <taxon>Bacillati</taxon>
        <taxon>Bacillota</taxon>
        <taxon>Clostridia</taxon>
        <taxon>Caldicoprobacterales</taxon>
        <taxon>Caldicoprobacteraceae</taxon>
        <taxon>Caldicoprobacter</taxon>
    </lineage>
</organism>
<evidence type="ECO:0000313" key="2">
    <source>
        <dbReference type="EMBL" id="SFQ42715.1"/>
    </source>
</evidence>
<reference evidence="2 3" key="1">
    <citation type="submission" date="2016-10" db="EMBL/GenBank/DDBJ databases">
        <authorList>
            <person name="de Groot N.N."/>
        </authorList>
    </citation>
    <scope>NUCLEOTIDE SEQUENCE [LARGE SCALE GENOMIC DNA]</scope>
    <source>
        <strain evidence="2 3">DSM 20678</strain>
    </source>
</reference>
<name>A0A1I5YEQ0_9FIRM</name>
<dbReference type="Proteomes" id="UP000198577">
    <property type="component" value="Unassembled WGS sequence"/>
</dbReference>
<feature type="transmembrane region" description="Helical" evidence="1">
    <location>
        <begin position="12"/>
        <end position="30"/>
    </location>
</feature>
<feature type="transmembrane region" description="Helical" evidence="1">
    <location>
        <begin position="36"/>
        <end position="52"/>
    </location>
</feature>
<keyword evidence="1" id="KW-1133">Transmembrane helix</keyword>